<dbReference type="AlphaFoldDB" id="A0A0G4FNR7"/>
<dbReference type="VEuPathDB" id="CryptoDB:Cvel_17799"/>
<dbReference type="PhylomeDB" id="A0A0G4FNR7"/>
<evidence type="ECO:0000259" key="1">
    <source>
        <dbReference type="PROSITE" id="PS50280"/>
    </source>
</evidence>
<name>A0A0G4FNR7_9ALVE</name>
<protein>
    <recommendedName>
        <fullName evidence="1">SET domain-containing protein</fullName>
    </recommendedName>
</protein>
<organism evidence="2">
    <name type="scientific">Chromera velia CCMP2878</name>
    <dbReference type="NCBI Taxonomy" id="1169474"/>
    <lineage>
        <taxon>Eukaryota</taxon>
        <taxon>Sar</taxon>
        <taxon>Alveolata</taxon>
        <taxon>Colpodellida</taxon>
        <taxon>Chromeraceae</taxon>
        <taxon>Chromera</taxon>
    </lineage>
</organism>
<dbReference type="Gene3D" id="2.170.270.10">
    <property type="entry name" value="SET domain"/>
    <property type="match status" value="1"/>
</dbReference>
<dbReference type="EMBL" id="CDMZ01000487">
    <property type="protein sequence ID" value="CEM15395.1"/>
    <property type="molecule type" value="Genomic_DNA"/>
</dbReference>
<evidence type="ECO:0000313" key="2">
    <source>
        <dbReference type="EMBL" id="CEM15395.1"/>
    </source>
</evidence>
<accession>A0A0G4FNR7</accession>
<gene>
    <name evidence="2" type="ORF">Cvel_17799</name>
</gene>
<reference evidence="2" key="1">
    <citation type="submission" date="2014-11" db="EMBL/GenBank/DDBJ databases">
        <authorList>
            <person name="Otto D Thomas"/>
            <person name="Naeem Raeece"/>
        </authorList>
    </citation>
    <scope>NUCLEOTIDE SEQUENCE</scope>
</reference>
<sequence>MSYNRSTRRRDPRPEIATLGNGCVVAKSSLHKAGRGLIAARDGIQFEGEWLTEDEADSLTLEERHFYAAKPGRGGRGILGVSDPRQAIGRGAAQFANHVSQGNPRLNARLVYVKDDSTIYLKLLKDVKKGDELFVCYERDYWKDMAHGQSLSASEMCAVNSVAVSPSV</sequence>
<dbReference type="Pfam" id="PF00856">
    <property type="entry name" value="SET"/>
    <property type="match status" value="1"/>
</dbReference>
<dbReference type="SUPFAM" id="SSF82199">
    <property type="entry name" value="SET domain"/>
    <property type="match status" value="1"/>
</dbReference>
<dbReference type="PROSITE" id="PS50280">
    <property type="entry name" value="SET"/>
    <property type="match status" value="1"/>
</dbReference>
<dbReference type="InterPro" id="IPR046341">
    <property type="entry name" value="SET_dom_sf"/>
</dbReference>
<dbReference type="InterPro" id="IPR001214">
    <property type="entry name" value="SET_dom"/>
</dbReference>
<feature type="domain" description="SET" evidence="1">
    <location>
        <begin position="21"/>
        <end position="138"/>
    </location>
</feature>
<proteinExistence type="predicted"/>